<evidence type="ECO:0000313" key="3">
    <source>
        <dbReference type="Proteomes" id="UP000026961"/>
    </source>
</evidence>
<dbReference type="Gramene" id="OGLUM04G26740.1">
    <property type="protein sequence ID" value="OGLUM04G26740.1"/>
    <property type="gene ID" value="OGLUM04G26740"/>
</dbReference>
<dbReference type="GO" id="GO:0005198">
    <property type="term" value="F:structural molecule activity"/>
    <property type="evidence" value="ECO:0007669"/>
    <property type="project" value="InterPro"/>
</dbReference>
<proteinExistence type="predicted"/>
<feature type="compositionally biased region" description="Low complexity" evidence="1">
    <location>
        <begin position="20"/>
        <end position="29"/>
    </location>
</feature>
<organism evidence="2">
    <name type="scientific">Oryza glumipatula</name>
    <dbReference type="NCBI Taxonomy" id="40148"/>
    <lineage>
        <taxon>Eukaryota</taxon>
        <taxon>Viridiplantae</taxon>
        <taxon>Streptophyta</taxon>
        <taxon>Embryophyta</taxon>
        <taxon>Tracheophyta</taxon>
        <taxon>Spermatophyta</taxon>
        <taxon>Magnoliopsida</taxon>
        <taxon>Liliopsida</taxon>
        <taxon>Poales</taxon>
        <taxon>Poaceae</taxon>
        <taxon>BOP clade</taxon>
        <taxon>Oryzoideae</taxon>
        <taxon>Oryzeae</taxon>
        <taxon>Oryzinae</taxon>
        <taxon>Oryza</taxon>
    </lineage>
</organism>
<dbReference type="AlphaFoldDB" id="A0A0D9ZRE5"/>
<dbReference type="InterPro" id="IPR001337">
    <property type="entry name" value="TMV-like_coat"/>
</dbReference>
<dbReference type="EnsemblPlants" id="OGLUM04G26740.1">
    <property type="protein sequence ID" value="OGLUM04G26740.1"/>
    <property type="gene ID" value="OGLUM04G26740"/>
</dbReference>
<dbReference type="Proteomes" id="UP000026961">
    <property type="component" value="Chromosome 4"/>
</dbReference>
<sequence length="193" mass="20699">MSDFSLDGYSDGGDADVAEPASPIRSSANRPRRPSASRDEVPRYVLRVIRTAAAASASLPPVPGYSPRMSIDMACTHSWAPYTAVIPALLSLSFLSLRDEHSPGVAKKTIAELYGHATPFDAAGRRFPAGEVYVCLDRAPLASYIQSIQRNVTVSDVSYGDKTKACDNYLSAVSSAIDELTRDDHYTPVSSAV</sequence>
<feature type="region of interest" description="Disordered" evidence="1">
    <location>
        <begin position="1"/>
        <end position="39"/>
    </location>
</feature>
<protein>
    <submittedName>
        <fullName evidence="2">Uncharacterized protein</fullName>
    </submittedName>
</protein>
<dbReference type="HOGENOM" id="CLU_1290640_0_0_1"/>
<evidence type="ECO:0000256" key="1">
    <source>
        <dbReference type="SAM" id="MobiDB-lite"/>
    </source>
</evidence>
<reference evidence="2" key="1">
    <citation type="submission" date="2015-04" db="UniProtKB">
        <authorList>
            <consortium name="EnsemblPlants"/>
        </authorList>
    </citation>
    <scope>IDENTIFICATION</scope>
</reference>
<dbReference type="eggNOG" id="ENOG502SWKN">
    <property type="taxonomic scope" value="Eukaryota"/>
</dbReference>
<evidence type="ECO:0000313" key="2">
    <source>
        <dbReference type="EnsemblPlants" id="OGLUM04G26740.1"/>
    </source>
</evidence>
<dbReference type="Pfam" id="PF00721">
    <property type="entry name" value="TMV_coat"/>
    <property type="match status" value="1"/>
</dbReference>
<keyword evidence="3" id="KW-1185">Reference proteome</keyword>
<reference evidence="2" key="2">
    <citation type="submission" date="2018-05" db="EMBL/GenBank/DDBJ databases">
        <title>OgluRS3 (Oryza glumaepatula Reference Sequence Version 3).</title>
        <authorList>
            <person name="Zhang J."/>
            <person name="Kudrna D."/>
            <person name="Lee S."/>
            <person name="Talag J."/>
            <person name="Welchert J."/>
            <person name="Wing R.A."/>
        </authorList>
    </citation>
    <scope>NUCLEOTIDE SEQUENCE [LARGE SCALE GENOMIC DNA]</scope>
</reference>
<name>A0A0D9ZRE5_9ORYZ</name>
<accession>A0A0D9ZRE5</accession>